<dbReference type="PANTHER" id="PTHR32305">
    <property type="match status" value="1"/>
</dbReference>
<proteinExistence type="predicted"/>
<organism evidence="7 8">
    <name type="scientific">Pseudomonas weihenstephanensis</name>
    <dbReference type="NCBI Taxonomy" id="1608994"/>
    <lineage>
        <taxon>Bacteria</taxon>
        <taxon>Pseudomonadati</taxon>
        <taxon>Pseudomonadota</taxon>
        <taxon>Gammaproteobacteria</taxon>
        <taxon>Pseudomonadales</taxon>
        <taxon>Pseudomonadaceae</taxon>
        <taxon>Pseudomonas</taxon>
    </lineage>
</organism>
<dbReference type="NCBIfam" id="TIGR03696">
    <property type="entry name" value="Rhs_assc_core"/>
    <property type="match status" value="1"/>
</dbReference>
<dbReference type="Pfam" id="PF03534">
    <property type="entry name" value="SpvB"/>
    <property type="match status" value="1"/>
</dbReference>
<dbReference type="InterPro" id="IPR003284">
    <property type="entry name" value="Sal_SpvB"/>
</dbReference>
<dbReference type="SUPFAM" id="SSF69318">
    <property type="entry name" value="Integrin alpha N-terminal domain"/>
    <property type="match status" value="1"/>
</dbReference>
<evidence type="ECO:0000313" key="7">
    <source>
        <dbReference type="EMBL" id="MBM1197987.1"/>
    </source>
</evidence>
<evidence type="ECO:0000259" key="5">
    <source>
        <dbReference type="Pfam" id="PF12255"/>
    </source>
</evidence>
<dbReference type="InterPro" id="IPR028994">
    <property type="entry name" value="Integrin_alpha_N"/>
</dbReference>
<dbReference type="PRINTS" id="PR01341">
    <property type="entry name" value="SALSPVBPROT"/>
</dbReference>
<evidence type="ECO:0000256" key="3">
    <source>
        <dbReference type="ARBA" id="ARBA00023026"/>
    </source>
</evidence>
<feature type="domain" description="Insecticide toxin TcdB middle/N-terminal" evidence="6">
    <location>
        <begin position="712"/>
        <end position="804"/>
    </location>
</feature>
<feature type="region of interest" description="Disordered" evidence="4">
    <location>
        <begin position="1"/>
        <end position="34"/>
    </location>
</feature>
<accession>A0ABS1ZNB9</accession>
<dbReference type="Proteomes" id="UP000809529">
    <property type="component" value="Unassembled WGS sequence"/>
</dbReference>
<evidence type="ECO:0000256" key="2">
    <source>
        <dbReference type="ARBA" id="ARBA00022525"/>
    </source>
</evidence>
<feature type="region of interest" description="Disordered" evidence="4">
    <location>
        <begin position="2316"/>
        <end position="2357"/>
    </location>
</feature>
<gene>
    <name evidence="7" type="ORF">GYN02_22740</name>
</gene>
<evidence type="ECO:0000259" key="6">
    <source>
        <dbReference type="Pfam" id="PF12256"/>
    </source>
</evidence>
<evidence type="ECO:0000256" key="1">
    <source>
        <dbReference type="ARBA" id="ARBA00004613"/>
    </source>
</evidence>
<dbReference type="InterPro" id="IPR022044">
    <property type="entry name" value="TcdB_toxin_mid/C"/>
</dbReference>
<comment type="caution">
    <text evidence="7">The sequence shown here is derived from an EMBL/GenBank/DDBJ whole genome shotgun (WGS) entry which is preliminary data.</text>
</comment>
<keyword evidence="3" id="KW-0843">Virulence</keyword>
<feature type="compositionally biased region" description="Low complexity" evidence="4">
    <location>
        <begin position="2340"/>
        <end position="2354"/>
    </location>
</feature>
<dbReference type="Gene3D" id="2.180.10.10">
    <property type="entry name" value="RHS repeat-associated core"/>
    <property type="match status" value="1"/>
</dbReference>
<dbReference type="PANTHER" id="PTHR32305:SF15">
    <property type="entry name" value="PROTEIN RHSA-RELATED"/>
    <property type="match status" value="1"/>
</dbReference>
<feature type="domain" description="Insecticide toxin TcdB middle/C-terminal" evidence="5">
    <location>
        <begin position="894"/>
        <end position="1004"/>
    </location>
</feature>
<comment type="subcellular location">
    <subcellularLocation>
        <location evidence="1">Secreted</location>
    </subcellularLocation>
</comment>
<evidence type="ECO:0000313" key="8">
    <source>
        <dbReference type="Proteomes" id="UP000809529"/>
    </source>
</evidence>
<dbReference type="InterPro" id="IPR022045">
    <property type="entry name" value="TcdB_toxin_mid/N"/>
</dbReference>
<evidence type="ECO:0000256" key="4">
    <source>
        <dbReference type="SAM" id="MobiDB-lite"/>
    </source>
</evidence>
<dbReference type="Pfam" id="PF12256">
    <property type="entry name" value="TcdB_toxin_midN"/>
    <property type="match status" value="1"/>
</dbReference>
<keyword evidence="8" id="KW-1185">Reference proteome</keyword>
<evidence type="ECO:0008006" key="9">
    <source>
        <dbReference type="Google" id="ProtNLM"/>
    </source>
</evidence>
<keyword evidence="2" id="KW-0964">Secreted</keyword>
<dbReference type="InterPro" id="IPR022385">
    <property type="entry name" value="Rhs_assc_core"/>
</dbReference>
<name>A0ABS1ZNB9_9PSED</name>
<protein>
    <recommendedName>
        <fullName evidence="9">Toxin</fullName>
    </recommendedName>
</protein>
<sequence length="2413" mass="264439">MAQNNKGHARPGTGHDTANVSGTPRVEGLGAGIQLPSGGGALRGMGERFQANGFTGTGALHIPVPSTQSRSLSANLSLDYSSTGGQGIAGMGFALSSSAISRRTTHGVPKYDDTDVFVLDDNVLVADVGGATRLSLGSADYDVLRFRPRQEDHGLRIERWTLLDGARAPFWRIVEHDGTLRYFGLDGACRISDPSDPCRIFSWCEQLAIDTKGEAQSFSYKQEDAANITCAIYEQGRLRSALRHPERICYGNSAPLVITDGNLPDVDKVQWHYEIVFDYGEYDFTPDNLVPHTPVRSWAARPDPFSTYNAGFERRTHRLCRNIAMFHRFDEVWGSTPVLVHVTALRYAEDPAGSALVGVHCEGWRHRPGQPYRVKGLPELVLGYTAYAPDSGSFHLMRQITGDPMPGANAPPFTVLTDLYGEGLPGILYRDEAATRFWSPVQTEEAPTDPVVAYAPEPPRAAPLRSDLGQWLDLNSDGRGALVCAAGDATGYWRMASMPDPHWEDFVALPRGILHDLGAQTELADLSGTGRNDRVRIDPTHLVYCESLGTNGFLPPRTLVKPEGLAISGGPQLAELTGFADFMGAGTPQRFRIRDASIELWPSLGWGAFAACVVLAGAPRLGPNWDPARLQWADLDGSGCPALIYVHNDRVEIYDSLGGNGFAAVPRVIALPMCIATPDQVSFANVYGVSECLLVRQELPAAVQWVYDFCSAGKPYLLGTIADPMGSTTVMRYVSSTRFYLEDKAAGHPWVTRLPFPLQLVAQQEIIDPISDTQLITTFNYHHGYYDTAEREFRGFGMIEHTDVALPIGSGRTAALQESVRAADGGEIGAPTLTREWYELGVWELEEDLQAARAREFFALDSQAFPQLQTRYVLGIHENTNAQAQRQARIIAAGTCIRRELFALDPVLNERVPFRVQQSACTVTMLQAPSDTPPQHLQAPDFVPYGVFFSHERETVDSEYDGLAHDPRINHTLTLDLDNYGNVTRHCTIAYARRYCAQQIDEQTLQYVMCETTDFMPARDTAHNLLIGLATDQRSYHIESGALDAPTLAARYYAFDTIAAACIKALAGPVSLYGTSLAPGSTAQLLSWQRTFYLEDSGAPTTSPLPAMQALMVRTETAAFADTAITALFAELPMPGGLTGFLSDQAGYRLAPLEGLWWAPHDSIHYGNSSQFYRPLETRDAFAQNDTARSGTITAFTYDPDWLFVTRIKHSGRDSDVMPHLTTVDAVDYAGPEPRRITVNGLTTETARDPLGQVVAVSYHGNEWRNGVVCPTGFSPISDTAWYDWPEPASLEILTADPGSYLRGAAHYYFADDHAYVSGRGPVGSISLDAERYPDAATPDTPASGLRMAITYQDGMGRAVHTRTLAEPGDAILCDATGAPILSGGLPSIGHAAARWRCTGRVRRNNKGQAFEIYKPYFATTCLYPPDPAAFDSIGPPETYIHDALGRLLRAARPFGALRDAFYSRKDYGPWSETTYDENDTIKDSPYYQHYLSGQLTLPSWAVDALLKAAAFDATPSTVHFDTLDHPVRSVERTAPDAPLMLTTHRTFSVQGFALSVADPRLSDEERVNSRTVYSMSGNALKTFNADAGTYCTLHDINGALCYQHDGRACVMIPSFDSRHRVTATSVWPGPDANRTLTCGPLVAERTIYGDSLDSAAHSPIEQVVERNLFDRPFIVYDGAGRQQNNAYTLLGQPMDSSVRVRARYQDTADWRSSANNWPGLFSDLERQMATDDLAGAPDKSPESVTRFTYNALGQTVTTVDPHVNVQRVAYNVAGLPDGTWFTAAGEVERVVMTGLAYDIHGQQIGGSCVNAANTPFITVALAYDPDTQQMTGIRTTRAKDGQDLQNLVYWYDPVGNVTHIENKAQGAVPSLPEGVSLDQDYTYDALYRLTQSTGIALQSLSLADAMGGVFNPFFASTAAANYTLGYTFDNGGNLCTTRFSAGANAWCAELTVAPDSNRGTVLKTGESDTAVRTWFDDNGNQVKTPDDRPIQWNWHNQIASINVGETVDNARAGADYFSYSGAAYRRRKTTVSGTAGNTQVEDQFDFGSLQVSCLTVEGQCSVQLRRTRHKHGNHLTFERLEWSNAAPDTGLPTAQERYQLADMLGSAVMEVDGEGNLLTYEHYAANGATLFATGQSTAQAELKRFRYSGEERDQTSGLYFYGARYLEPWTGRWLSPDPAGDIDGPNRYAFVGGNPASHIDIGGLAISQRWKYRKKHNPRKVSAHKSGMKLKRPSFTSSANKIKVKGTDLSHRSSWETIRNYTERYKNKALSKKSFVAVMSSIAPSLGTSITQYASSSMSPDLTHTLLRDMNSASENLRAGHSGRNRSIKGRFDSGVQASSSKNRSRSPSPVSKRQIHTQLEHGQEVIFFTRGSNIESSQLLGISVKDMQSSLEDSLKRSVTVTHKGNEAIFK</sequence>
<dbReference type="Pfam" id="PF12255">
    <property type="entry name" value="TcdB_toxin_midC"/>
    <property type="match status" value="1"/>
</dbReference>
<dbReference type="InterPro" id="IPR050708">
    <property type="entry name" value="T6SS_VgrG/RHS"/>
</dbReference>
<dbReference type="EMBL" id="JAAEBW010000022">
    <property type="protein sequence ID" value="MBM1197987.1"/>
    <property type="molecule type" value="Genomic_DNA"/>
</dbReference>
<dbReference type="RefSeq" id="WP_203304013.1">
    <property type="nucleotide sequence ID" value="NZ_JAAEBW010000022.1"/>
</dbReference>
<reference evidence="7 8" key="1">
    <citation type="submission" date="2020-01" db="EMBL/GenBank/DDBJ databases">
        <title>Comparative genomics of meat spoilage bacteria.</title>
        <authorList>
            <person name="Hilgarth M."/>
            <person name="Vogel R.F."/>
        </authorList>
    </citation>
    <scope>NUCLEOTIDE SEQUENCE [LARGE SCALE GENOMIC DNA]</scope>
    <source>
        <strain evidence="7 8">TMW2.2077</strain>
    </source>
</reference>